<keyword evidence="2" id="KW-0472">Membrane</keyword>
<evidence type="ECO:0000313" key="4">
    <source>
        <dbReference type="Proteomes" id="UP000323011"/>
    </source>
</evidence>
<feature type="region of interest" description="Disordered" evidence="1">
    <location>
        <begin position="1057"/>
        <end position="1183"/>
    </location>
</feature>
<comment type="caution">
    <text evidence="3">The sequence shown here is derived from an EMBL/GenBank/DDBJ whole genome shotgun (WGS) entry which is preliminary data.</text>
</comment>
<feature type="transmembrane region" description="Helical" evidence="2">
    <location>
        <begin position="609"/>
        <end position="632"/>
    </location>
</feature>
<feature type="compositionally biased region" description="Polar residues" evidence="1">
    <location>
        <begin position="1079"/>
        <end position="1091"/>
    </location>
</feature>
<gene>
    <name evidence="3" type="ORF">FNF29_08138</name>
</gene>
<proteinExistence type="predicted"/>
<feature type="transmembrane region" description="Helical" evidence="2">
    <location>
        <begin position="908"/>
        <end position="927"/>
    </location>
</feature>
<organism evidence="3 4">
    <name type="scientific">Cafeteria roenbergensis</name>
    <name type="common">Marine flagellate</name>
    <dbReference type="NCBI Taxonomy" id="33653"/>
    <lineage>
        <taxon>Eukaryota</taxon>
        <taxon>Sar</taxon>
        <taxon>Stramenopiles</taxon>
        <taxon>Bigyra</taxon>
        <taxon>Opalozoa</taxon>
        <taxon>Bicosoecida</taxon>
        <taxon>Cafeteriaceae</taxon>
        <taxon>Cafeteria</taxon>
    </lineage>
</organism>
<reference evidence="3 4" key="1">
    <citation type="submission" date="2019-07" db="EMBL/GenBank/DDBJ databases">
        <title>Genomes of Cafeteria roenbergensis.</title>
        <authorList>
            <person name="Fischer M.G."/>
            <person name="Hackl T."/>
            <person name="Roman M."/>
        </authorList>
    </citation>
    <scope>NUCLEOTIDE SEQUENCE [LARGE SCALE GENOMIC DNA]</scope>
    <source>
        <strain evidence="3 4">BVI</strain>
    </source>
</reference>
<protein>
    <recommendedName>
        <fullName evidence="5">TRP C-terminal domain-containing protein</fullName>
    </recommendedName>
</protein>
<evidence type="ECO:0008006" key="5">
    <source>
        <dbReference type="Google" id="ProtNLM"/>
    </source>
</evidence>
<keyword evidence="2" id="KW-1133">Transmembrane helix</keyword>
<feature type="transmembrane region" description="Helical" evidence="2">
    <location>
        <begin position="832"/>
        <end position="852"/>
    </location>
</feature>
<feature type="region of interest" description="Disordered" evidence="1">
    <location>
        <begin position="538"/>
        <end position="564"/>
    </location>
</feature>
<evidence type="ECO:0000256" key="1">
    <source>
        <dbReference type="SAM" id="MobiDB-lite"/>
    </source>
</evidence>
<feature type="transmembrane region" description="Helical" evidence="2">
    <location>
        <begin position="992"/>
        <end position="1015"/>
    </location>
</feature>
<keyword evidence="4" id="KW-1185">Reference proteome</keyword>
<evidence type="ECO:0000256" key="2">
    <source>
        <dbReference type="SAM" id="Phobius"/>
    </source>
</evidence>
<keyword evidence="2" id="KW-0812">Transmembrane</keyword>
<feature type="transmembrane region" description="Helical" evidence="2">
    <location>
        <begin position="957"/>
        <end position="980"/>
    </location>
</feature>
<name>A0A5A8C0U6_CAFRO</name>
<dbReference type="Proteomes" id="UP000323011">
    <property type="component" value="Unassembled WGS sequence"/>
</dbReference>
<sequence length="1183" mass="119815">MSGWCASGVCARTSATPESSSPALGSSASGALDGQAGLSDWAGGSLQQSSFLVDEGAVMQSGVPFVSSLSPSSGPAGGGSSVRFLGGDFAVAPSTVYRCVAVDPTTRRRLQGSLAGACLAPRDAFVECQVPLQDRGSAMLALEYSALGSPIGPWERAQAFFVDTGAFFVTGRRAVATGLRVDAMPGVLVQGGVLSPEPQVSLVDDFGAVVAADSSTVVRMRVLLQDGRSVSEGLEAVGHSAEGGTDVLAARANLGVVSFGHVRVAVGGGIIGTGVRIAFSAEGCDGVGAFGLVSQPLRALAASSHRVGSMSHCTLRDVAGECCSPPAVLDDCGLCSGDGTSAAAACGIRVDLPLLLSQAATTGSSGQALQWPADVLLVIEASLRTVVGYTVTTFRHGVVGAAGTSAGIPITAPPAGSRDWGLLPEPPQLGATVSVVVSLVLPPPQTGWTAQGALSRRQTELRLLEAARNATSSAYGAGSAPARAITVAPDLAHPSAALVPEAFCDVAPFAMTPTDCELLAADPEGFTSNVSLAATNCSTSQENATHDSGGPDSFGEEPKGGLDGFQTWSSPADESLAVIHAAVVGLAAFLALVQRVWDAVRASCGKPALHAGPGSAIAGVLPSIAVIGMGVLDLAEHGHFALLLSQIHGQSPPVVRRTGELMVASTGLIPGLWGVLEPLLRPGASATQAAGAGEPLAIRVLATTLGTPADGLMSQAAVTLAASLALVLAFHGALLLVSSFSSPGEPLGRSTRAARSPSDSLALASRVRRREADESGRGPGGFSGTLSLLQMTATALVGAVVIMFGATSLVALHDIEAPASAAGYDGRRAGGWVAIGTVLVGFSVVIASCALVRQPMACCPGPCSRMWRAHDAVAASPHQVHAYEGRGARVLDPTARAGHEAASGRSWLIARHVDRIVTAGLLIWLAARPGAQAAAIVAKQVLLLTALLALRPTRSPTAWLAELVVVGGRVVLLLLSLAFVSPAEARDLEAEHQIGVAVVVLQILLALLMLALVVVRFPAAARLAAQCSGVARTAAGSAGSVKEPSLRFAAVARGVPSKIRKTSRREASRARSASSQQELSMHSNPMASAPTSPDAAVRAGPSPSTRALFAPLDIGGGADSDDQDLIKQAGSGGRLAEHRDTGPGPADLLDKDAVDAAARAGRMSVKPADNPMLSPRRLKTSQQ</sequence>
<feature type="transmembrane region" description="Helical" evidence="2">
    <location>
        <begin position="716"/>
        <end position="737"/>
    </location>
</feature>
<feature type="transmembrane region" description="Helical" evidence="2">
    <location>
        <begin position="576"/>
        <end position="597"/>
    </location>
</feature>
<dbReference type="EMBL" id="VLTN01000093">
    <property type="protein sequence ID" value="KAA0146267.1"/>
    <property type="molecule type" value="Genomic_DNA"/>
</dbReference>
<dbReference type="AlphaFoldDB" id="A0A5A8C0U6"/>
<feature type="transmembrane region" description="Helical" evidence="2">
    <location>
        <begin position="793"/>
        <end position="812"/>
    </location>
</feature>
<feature type="region of interest" description="Disordered" evidence="1">
    <location>
        <begin position="747"/>
        <end position="778"/>
    </location>
</feature>
<evidence type="ECO:0000313" key="3">
    <source>
        <dbReference type="EMBL" id="KAA0146267.1"/>
    </source>
</evidence>
<accession>A0A5A8C0U6</accession>